<dbReference type="GO" id="GO:0004803">
    <property type="term" value="F:transposase activity"/>
    <property type="evidence" value="ECO:0007669"/>
    <property type="project" value="InterPro"/>
</dbReference>
<dbReference type="AlphaFoldDB" id="A0A0B7IJM9"/>
<dbReference type="InterPro" id="IPR009057">
    <property type="entry name" value="Homeodomain-like_sf"/>
</dbReference>
<dbReference type="InterPro" id="IPR002514">
    <property type="entry name" value="Transposase_8"/>
</dbReference>
<dbReference type="Pfam" id="PF01527">
    <property type="entry name" value="HTH_Tnp_1"/>
    <property type="match status" value="1"/>
</dbReference>
<dbReference type="EMBL" id="CDOK01000158">
    <property type="protein sequence ID" value="CEN52091.1"/>
    <property type="molecule type" value="Genomic_DNA"/>
</dbReference>
<dbReference type="Proteomes" id="UP000039370">
    <property type="component" value="Unassembled WGS sequence"/>
</dbReference>
<evidence type="ECO:0000313" key="1">
    <source>
        <dbReference type="EMBL" id="CEN52091.1"/>
    </source>
</evidence>
<name>A0A0B7IJM9_9FLAO</name>
<dbReference type="GO" id="GO:0003677">
    <property type="term" value="F:DNA binding"/>
    <property type="evidence" value="ECO:0007669"/>
    <property type="project" value="InterPro"/>
</dbReference>
<gene>
    <name evidence="1" type="ORF">CCAN11_2400010</name>
</gene>
<dbReference type="SUPFAM" id="SSF46689">
    <property type="entry name" value="Homeodomain-like"/>
    <property type="match status" value="1"/>
</dbReference>
<protein>
    <recommendedName>
        <fullName evidence="3">Transposase</fullName>
    </recommendedName>
</protein>
<evidence type="ECO:0008006" key="3">
    <source>
        <dbReference type="Google" id="ProtNLM"/>
    </source>
</evidence>
<dbReference type="InterPro" id="IPR036388">
    <property type="entry name" value="WH-like_DNA-bd_sf"/>
</dbReference>
<organism evidence="1 2">
    <name type="scientific">Capnocytophaga canimorsus</name>
    <dbReference type="NCBI Taxonomy" id="28188"/>
    <lineage>
        <taxon>Bacteria</taxon>
        <taxon>Pseudomonadati</taxon>
        <taxon>Bacteroidota</taxon>
        <taxon>Flavobacteriia</taxon>
        <taxon>Flavobacteriales</taxon>
        <taxon>Flavobacteriaceae</taxon>
        <taxon>Capnocytophaga</taxon>
    </lineage>
</organism>
<sequence length="226" mass="26816">MDKYVKRTQRDYSMSFKLNIVKEIESGSLSTCGACKKYGIQSRTTVMNWLRKFGNFDWENQTPSNMPKSPEQRIMELEAEVKLLKKQKALLERQAYVSDKKSIIFDMMIDLAQQEYQIDIRNVKHSVSPIEKNKIHELKNSPPRTIETFREKEQETVSFACQLFGVDRQVYYRNLKRRDTRKNNAKQVVAMVAEIRKHSRKMGGRKLYFLLKEELKMLKIGRDKFF</sequence>
<proteinExistence type="predicted"/>
<evidence type="ECO:0000313" key="2">
    <source>
        <dbReference type="Proteomes" id="UP000039370"/>
    </source>
</evidence>
<reference evidence="2" key="1">
    <citation type="submission" date="2015-01" db="EMBL/GenBank/DDBJ databases">
        <authorList>
            <person name="MANFREDI Pablo"/>
        </authorList>
    </citation>
    <scope>NUCLEOTIDE SEQUENCE [LARGE SCALE GENOMIC DNA]</scope>
    <source>
        <strain evidence="2">Cc11</strain>
    </source>
</reference>
<dbReference type="Gene3D" id="1.10.10.10">
    <property type="entry name" value="Winged helix-like DNA-binding domain superfamily/Winged helix DNA-binding domain"/>
    <property type="match status" value="1"/>
</dbReference>
<dbReference type="GO" id="GO:0006313">
    <property type="term" value="P:DNA transposition"/>
    <property type="evidence" value="ECO:0007669"/>
    <property type="project" value="InterPro"/>
</dbReference>
<accession>A0A0B7IJM9</accession>